<evidence type="ECO:0000313" key="1">
    <source>
        <dbReference type="EMBL" id="MCS5716556.1"/>
    </source>
</evidence>
<dbReference type="Proteomes" id="UP001165584">
    <property type="component" value="Unassembled WGS sequence"/>
</dbReference>
<accession>A0ABT2GKB0</accession>
<dbReference type="RefSeq" id="WP_259503709.1">
    <property type="nucleotide sequence ID" value="NZ_JANLCM010000001.1"/>
</dbReference>
<evidence type="ECO:0008006" key="3">
    <source>
        <dbReference type="Google" id="ProtNLM"/>
    </source>
</evidence>
<evidence type="ECO:0000313" key="2">
    <source>
        <dbReference type="Proteomes" id="UP001165584"/>
    </source>
</evidence>
<reference evidence="1" key="1">
    <citation type="submission" date="2022-08" db="EMBL/GenBank/DDBJ databases">
        <authorList>
            <person name="Deng Y."/>
            <person name="Han X.-F."/>
            <person name="Zhang Y.-Q."/>
        </authorList>
    </citation>
    <scope>NUCLEOTIDE SEQUENCE</scope>
    <source>
        <strain evidence="1">CPCC 205763</strain>
    </source>
</reference>
<protein>
    <recommendedName>
        <fullName evidence="3">BON domain-containing protein</fullName>
    </recommendedName>
</protein>
<gene>
    <name evidence="1" type="ORF">N1027_00210</name>
</gene>
<sequence length="86" mass="9535">MTMTESPEHTTDARIQQQAVRSEVQWTPELEDTAIGVSGVTTAVDEITVAEWAYQRKAAQRSVQMLPMVRGVVNQLVAHDDIRVVG</sequence>
<proteinExistence type="predicted"/>
<organism evidence="1 2">
    <name type="scientific">Herbiconiux aconitum</name>
    <dbReference type="NCBI Taxonomy" id="2970913"/>
    <lineage>
        <taxon>Bacteria</taxon>
        <taxon>Bacillati</taxon>
        <taxon>Actinomycetota</taxon>
        <taxon>Actinomycetes</taxon>
        <taxon>Micrococcales</taxon>
        <taxon>Microbacteriaceae</taxon>
        <taxon>Herbiconiux</taxon>
    </lineage>
</organism>
<comment type="caution">
    <text evidence="1">The sequence shown here is derived from an EMBL/GenBank/DDBJ whole genome shotgun (WGS) entry which is preliminary data.</text>
</comment>
<keyword evidence="2" id="KW-1185">Reference proteome</keyword>
<dbReference type="EMBL" id="JANLCM010000001">
    <property type="protein sequence ID" value="MCS5716556.1"/>
    <property type="molecule type" value="Genomic_DNA"/>
</dbReference>
<name>A0ABT2GKB0_9MICO</name>